<dbReference type="Proteomes" id="UP000032748">
    <property type="component" value="Chromosome"/>
</dbReference>
<evidence type="ECO:0000313" key="1">
    <source>
        <dbReference type="EMBL" id="AKA23948.1"/>
    </source>
</evidence>
<proteinExistence type="predicted"/>
<dbReference type="AlphaFoldDB" id="A0A0D5XXY5"/>
<dbReference type="EMBL" id="CP011110">
    <property type="protein sequence ID" value="AKA23948.1"/>
    <property type="molecule type" value="Genomic_DNA"/>
</dbReference>
<organism evidence="1 2">
    <name type="scientific">Pseudomonas chlororaphis</name>
    <dbReference type="NCBI Taxonomy" id="587753"/>
    <lineage>
        <taxon>Bacteria</taxon>
        <taxon>Pseudomonadati</taxon>
        <taxon>Pseudomonadota</taxon>
        <taxon>Gammaproteobacteria</taxon>
        <taxon>Pseudomonadales</taxon>
        <taxon>Pseudomonadaceae</taxon>
        <taxon>Pseudomonas</taxon>
    </lineage>
</organism>
<reference evidence="1 2" key="1">
    <citation type="journal article" date="2015" name="Mol. Plant Microbe Interact.">
        <title>Comparative Genomic Analysis of Pseudomonas chlororaphis PCL1606 Reveals New Insight into Antifungal Compounds Involved in Biocontrol.</title>
        <authorList>
            <person name="Calderon C.E."/>
            <person name="Ramos C."/>
            <person name="de Vicente A."/>
            <person name="Cazorla F.M."/>
        </authorList>
    </citation>
    <scope>NUCLEOTIDE SEQUENCE [LARGE SCALE GENOMIC DNA]</scope>
    <source>
        <strain evidence="1 2">PCL1606</strain>
    </source>
</reference>
<dbReference type="PATRIC" id="fig|587753.10.peg.2490"/>
<evidence type="ECO:0000313" key="2">
    <source>
        <dbReference type="Proteomes" id="UP000032748"/>
    </source>
</evidence>
<name>A0A0D5XXY5_9PSED</name>
<accession>A0A0D5XXY5</accession>
<dbReference type="KEGG" id="pcz:PCL1606_24950"/>
<gene>
    <name evidence="1" type="ORF">PCL1606_24950</name>
</gene>
<sequence length="55" mass="6214">MPFKDRAKSIGLTWLRGNDLEAYYGFEGTARYVPNGKTLKPGRADASLIYVLDYN</sequence>
<protein>
    <submittedName>
        <fullName evidence="1">Uncharacterized protein</fullName>
    </submittedName>
</protein>